<dbReference type="EMBL" id="UOEU01000846">
    <property type="protein sequence ID" value="VAW41509.1"/>
    <property type="molecule type" value="Genomic_DNA"/>
</dbReference>
<evidence type="ECO:0000259" key="5">
    <source>
        <dbReference type="Pfam" id="PF00326"/>
    </source>
</evidence>
<dbReference type="GO" id="GO:0004252">
    <property type="term" value="F:serine-type endopeptidase activity"/>
    <property type="evidence" value="ECO:0007669"/>
    <property type="project" value="UniProtKB-EC"/>
</dbReference>
<keyword evidence="4" id="KW-0720">Serine protease</keyword>
<dbReference type="EC" id="3.4.21.83" evidence="7"/>
<accession>A0A3B0VX70</accession>
<organism evidence="7">
    <name type="scientific">hydrothermal vent metagenome</name>
    <dbReference type="NCBI Taxonomy" id="652676"/>
    <lineage>
        <taxon>unclassified sequences</taxon>
        <taxon>metagenomes</taxon>
        <taxon>ecological metagenomes</taxon>
    </lineage>
</organism>
<dbReference type="InterPro" id="IPR051543">
    <property type="entry name" value="Serine_Peptidase_S9A"/>
</dbReference>
<dbReference type="FunFam" id="3.40.50.1820:FF:000005">
    <property type="entry name" value="Prolyl endopeptidase"/>
    <property type="match status" value="1"/>
</dbReference>
<evidence type="ECO:0000256" key="2">
    <source>
        <dbReference type="ARBA" id="ARBA00022670"/>
    </source>
</evidence>
<gene>
    <name evidence="7" type="ORF">MNBD_CHLOROFLEXI01-3793</name>
</gene>
<feature type="domain" description="Peptidase S9 prolyl oligopeptidase catalytic" evidence="5">
    <location>
        <begin position="481"/>
        <end position="693"/>
    </location>
</feature>
<dbReference type="InterPro" id="IPR023302">
    <property type="entry name" value="Pept_S9A_N"/>
</dbReference>
<dbReference type="SUPFAM" id="SSF53474">
    <property type="entry name" value="alpha/beta-Hydrolases"/>
    <property type="match status" value="1"/>
</dbReference>
<sequence length="695" mass="79199">MSTQPNPPIAAIKPKELTLHGHTRTDNYFWLREKENPNVITYLETENGYTEAMMAHTQPLQEQLYEELVGRIQETDSSAPVKRGDYFYYSRTEAEKQYKIHCRKQGSLDADEEILLDENELAAATNYFRLGIFEISPNQQLLAYSTDTSGAERYTIVVKDLSSGDLLPDSIPNTMYSVEWANDNKTLFYTTQNEAWRSDKVLRHTLGTEASDDVQVFYEPDELFNVYLYKTRDEKYLVVTAGSMETTEQHYLDANLPESALTMLAPRRRGWRYFLQHRQGEFFILSNENAPNFKLMITAVSTSSRQAVSTSSRQAVSTPSPEHWQTFIPHSPDKYLENVDLFTEHCVIYGRFNGLQTIDIHNFNSDSQQPISFPEAVYATRSSDNPQFHSERLRFVYTSLTTSDSTVELDMNTLEWCVIKQEPVLGGYNADDYQAERTFATAPDGTKVPISLVYKKGLLRDGSNPCLLYGYGSYGSSMPPAFDAKRLSLIDRGFVYAIAHVRGGMEMGRHWYDQGKWLHKKNSFTDFIACAQHLINEKFTSREKLAVNGRSAGGLLMGAVTVMAPELFKVVVAGVPFVDIVSTMLDESIPLTVAEFEEWGNPKEKAYYDYMLSYSPYDNTTTKAYPNILITAGLNDPRVQYWEPAKWTAKLRALKTDDNLLLLKTHMGAGHFASSGRYHYLRDIAFEYAFLLDNV</sequence>
<comment type="similarity">
    <text evidence="1">Belongs to the peptidase S9A family.</text>
</comment>
<dbReference type="PANTHER" id="PTHR11757">
    <property type="entry name" value="PROTEASE FAMILY S9A OLIGOPEPTIDASE"/>
    <property type="match status" value="1"/>
</dbReference>
<evidence type="ECO:0000256" key="3">
    <source>
        <dbReference type="ARBA" id="ARBA00022801"/>
    </source>
</evidence>
<dbReference type="Gene3D" id="3.40.50.1820">
    <property type="entry name" value="alpha/beta hydrolase"/>
    <property type="match status" value="1"/>
</dbReference>
<reference evidence="7" key="1">
    <citation type="submission" date="2018-06" db="EMBL/GenBank/DDBJ databases">
        <authorList>
            <person name="Zhirakovskaya E."/>
        </authorList>
    </citation>
    <scope>NUCLEOTIDE SEQUENCE</scope>
</reference>
<dbReference type="PRINTS" id="PR00862">
    <property type="entry name" value="PROLIGOPTASE"/>
</dbReference>
<dbReference type="Pfam" id="PF02897">
    <property type="entry name" value="Peptidase_S9_N"/>
    <property type="match status" value="1"/>
</dbReference>
<dbReference type="Pfam" id="PF00326">
    <property type="entry name" value="Peptidase_S9"/>
    <property type="match status" value="1"/>
</dbReference>
<protein>
    <submittedName>
        <fullName evidence="7">Protease II</fullName>
        <ecNumber evidence="7">3.4.21.83</ecNumber>
    </submittedName>
</protein>
<keyword evidence="3 7" id="KW-0378">Hydrolase</keyword>
<feature type="domain" description="Peptidase S9A N-terminal" evidence="6">
    <location>
        <begin position="14"/>
        <end position="420"/>
    </location>
</feature>
<name>A0A3B0VX70_9ZZZZ</name>
<dbReference type="SUPFAM" id="SSF50993">
    <property type="entry name" value="Peptidase/esterase 'gauge' domain"/>
    <property type="match status" value="1"/>
</dbReference>
<evidence type="ECO:0000313" key="7">
    <source>
        <dbReference type="EMBL" id="VAW41509.1"/>
    </source>
</evidence>
<evidence type="ECO:0000256" key="1">
    <source>
        <dbReference type="ARBA" id="ARBA00005228"/>
    </source>
</evidence>
<dbReference type="InterPro" id="IPR001375">
    <property type="entry name" value="Peptidase_S9_cat"/>
</dbReference>
<evidence type="ECO:0000259" key="6">
    <source>
        <dbReference type="Pfam" id="PF02897"/>
    </source>
</evidence>
<dbReference type="InterPro" id="IPR029058">
    <property type="entry name" value="AB_hydrolase_fold"/>
</dbReference>
<keyword evidence="2 7" id="KW-0645">Protease</keyword>
<dbReference type="AlphaFoldDB" id="A0A3B0VX70"/>
<evidence type="ECO:0000256" key="4">
    <source>
        <dbReference type="ARBA" id="ARBA00022825"/>
    </source>
</evidence>
<proteinExistence type="inferred from homology"/>
<dbReference type="InterPro" id="IPR002470">
    <property type="entry name" value="Peptidase_S9A"/>
</dbReference>
<dbReference type="Gene3D" id="2.130.10.120">
    <property type="entry name" value="Prolyl oligopeptidase, N-terminal domain"/>
    <property type="match status" value="1"/>
</dbReference>
<dbReference type="PANTHER" id="PTHR11757:SF19">
    <property type="entry name" value="PROLYL ENDOPEPTIDASE-LIKE"/>
    <property type="match status" value="1"/>
</dbReference>
<dbReference type="GO" id="GO:0006508">
    <property type="term" value="P:proteolysis"/>
    <property type="evidence" value="ECO:0007669"/>
    <property type="project" value="UniProtKB-KW"/>
</dbReference>